<sequence>MKEEQKTNQNHTQAKVLKKRMGQSRMAQRAQAIIKDKSVKFEKFGDPTDIILFNDQ</sequence>
<protein>
    <submittedName>
        <fullName evidence="2">Uncharacterized protein</fullName>
    </submittedName>
</protein>
<feature type="region of interest" description="Disordered" evidence="1">
    <location>
        <begin position="1"/>
        <end position="24"/>
    </location>
</feature>
<dbReference type="AlphaFoldDB" id="A0A383R466"/>
<proteinExistence type="predicted"/>
<dbReference type="Proteomes" id="UP000304148">
    <property type="component" value="Chromosome"/>
</dbReference>
<gene>
    <name evidence="2" type="ORF">PBLR_10157</name>
</gene>
<reference evidence="3" key="1">
    <citation type="submission" date="2018-08" db="EMBL/GenBank/DDBJ databases">
        <authorList>
            <person name="Chevrot R."/>
        </authorList>
    </citation>
    <scope>NUCLEOTIDE SEQUENCE [LARGE SCALE GENOMIC DNA]</scope>
</reference>
<dbReference type="EMBL" id="LS992241">
    <property type="protein sequence ID" value="SYX81738.1"/>
    <property type="molecule type" value="Genomic_DNA"/>
</dbReference>
<evidence type="ECO:0000313" key="2">
    <source>
        <dbReference type="EMBL" id="SYX81738.1"/>
    </source>
</evidence>
<organism evidence="2 3">
    <name type="scientific">Paenibacillus alvei</name>
    <name type="common">Bacillus alvei</name>
    <dbReference type="NCBI Taxonomy" id="44250"/>
    <lineage>
        <taxon>Bacteria</taxon>
        <taxon>Bacillati</taxon>
        <taxon>Bacillota</taxon>
        <taxon>Bacilli</taxon>
        <taxon>Bacillales</taxon>
        <taxon>Paenibacillaceae</taxon>
        <taxon>Paenibacillus</taxon>
    </lineage>
</organism>
<evidence type="ECO:0000256" key="1">
    <source>
        <dbReference type="SAM" id="MobiDB-lite"/>
    </source>
</evidence>
<accession>A0A383R466</accession>
<name>A0A383R466_PAEAL</name>
<evidence type="ECO:0000313" key="3">
    <source>
        <dbReference type="Proteomes" id="UP000304148"/>
    </source>
</evidence>